<evidence type="ECO:0000313" key="3">
    <source>
        <dbReference type="Proteomes" id="UP001303115"/>
    </source>
</evidence>
<feature type="compositionally biased region" description="Acidic residues" evidence="1">
    <location>
        <begin position="90"/>
        <end position="101"/>
    </location>
</feature>
<organism evidence="2 3">
    <name type="scientific">Parachaetomium inaequale</name>
    <dbReference type="NCBI Taxonomy" id="2588326"/>
    <lineage>
        <taxon>Eukaryota</taxon>
        <taxon>Fungi</taxon>
        <taxon>Dikarya</taxon>
        <taxon>Ascomycota</taxon>
        <taxon>Pezizomycotina</taxon>
        <taxon>Sordariomycetes</taxon>
        <taxon>Sordariomycetidae</taxon>
        <taxon>Sordariales</taxon>
        <taxon>Chaetomiaceae</taxon>
        <taxon>Parachaetomium</taxon>
    </lineage>
</organism>
<gene>
    <name evidence="2" type="ORF">C8A01DRAFT_41864</name>
</gene>
<evidence type="ECO:0000313" key="2">
    <source>
        <dbReference type="EMBL" id="KAK4031686.1"/>
    </source>
</evidence>
<feature type="region of interest" description="Disordered" evidence="1">
    <location>
        <begin position="15"/>
        <end position="156"/>
    </location>
</feature>
<feature type="compositionally biased region" description="Basic and acidic residues" evidence="1">
    <location>
        <begin position="104"/>
        <end position="113"/>
    </location>
</feature>
<feature type="compositionally biased region" description="Polar residues" evidence="1">
    <location>
        <begin position="60"/>
        <end position="71"/>
    </location>
</feature>
<comment type="caution">
    <text evidence="2">The sequence shown here is derived from an EMBL/GenBank/DDBJ whole genome shotgun (WGS) entry which is preliminary data.</text>
</comment>
<evidence type="ECO:0000256" key="1">
    <source>
        <dbReference type="SAM" id="MobiDB-lite"/>
    </source>
</evidence>
<dbReference type="EMBL" id="MU854726">
    <property type="protein sequence ID" value="KAK4031686.1"/>
    <property type="molecule type" value="Genomic_DNA"/>
</dbReference>
<dbReference type="AlphaFoldDB" id="A0AAN6P8G3"/>
<accession>A0AAN6P8G3</accession>
<name>A0AAN6P8G3_9PEZI</name>
<proteinExistence type="predicted"/>
<dbReference type="Proteomes" id="UP001303115">
    <property type="component" value="Unassembled WGS sequence"/>
</dbReference>
<reference evidence="3" key="1">
    <citation type="journal article" date="2023" name="Mol. Phylogenet. Evol.">
        <title>Genome-scale phylogeny and comparative genomics of the fungal order Sordariales.</title>
        <authorList>
            <person name="Hensen N."/>
            <person name="Bonometti L."/>
            <person name="Westerberg I."/>
            <person name="Brannstrom I.O."/>
            <person name="Guillou S."/>
            <person name="Cros-Aarteil S."/>
            <person name="Calhoun S."/>
            <person name="Haridas S."/>
            <person name="Kuo A."/>
            <person name="Mondo S."/>
            <person name="Pangilinan J."/>
            <person name="Riley R."/>
            <person name="LaButti K."/>
            <person name="Andreopoulos B."/>
            <person name="Lipzen A."/>
            <person name="Chen C."/>
            <person name="Yan M."/>
            <person name="Daum C."/>
            <person name="Ng V."/>
            <person name="Clum A."/>
            <person name="Steindorff A."/>
            <person name="Ohm R.A."/>
            <person name="Martin F."/>
            <person name="Silar P."/>
            <person name="Natvig D.O."/>
            <person name="Lalanne C."/>
            <person name="Gautier V."/>
            <person name="Ament-Velasquez S.L."/>
            <person name="Kruys A."/>
            <person name="Hutchinson M.I."/>
            <person name="Powell A.J."/>
            <person name="Barry K."/>
            <person name="Miller A.N."/>
            <person name="Grigoriev I.V."/>
            <person name="Debuchy R."/>
            <person name="Gladieux P."/>
            <person name="Hiltunen Thoren M."/>
            <person name="Johannesson H."/>
        </authorList>
    </citation>
    <scope>NUCLEOTIDE SEQUENCE [LARGE SCALE GENOMIC DNA]</scope>
    <source>
        <strain evidence="3">CBS 284.82</strain>
    </source>
</reference>
<protein>
    <submittedName>
        <fullName evidence="2">Uncharacterized protein</fullName>
    </submittedName>
</protein>
<sequence>MPVDNFQIDPQLFVAGHESLLDNPPLETPPTKEARPDKRRQHGPSESKMKKVKLEDSPDDANQQTGTSTSAECKDDSDDEYVECKKESGEDSEEYDDDWSASEDGTRRSDHKTSATRNPHHIRTAALDPKDAANNSTADGRVGRRSPRTLDNAKRDPRYNEHIDAVLLEARHLQRLSMLIHLTQAEKKDIVDFVLTGLDDSMKEYARELAYIRYKQNNSRWKNASLKNAKDTVRALQVDNEIFARLEGYVDIYRFFAERWDKTGMKEFSHVMTWVDGYIDIANSTPNAKQWCRNIYVQLMGFCKLQLNVIEQFNGNPPGIHEYDDAKLRRVWDTMTDSEDWGAKPSHSDFKSTMVKTTAKSLRPDDKFATKLFQPSMLTAANGGGKAEVHGDDERSK</sequence>
<feature type="compositionally biased region" description="Basic and acidic residues" evidence="1">
    <location>
        <begin position="43"/>
        <end position="56"/>
    </location>
</feature>
<keyword evidence="3" id="KW-1185">Reference proteome</keyword>